<dbReference type="EMBL" id="BMMX01000017">
    <property type="protein sequence ID" value="GGK99999.1"/>
    <property type="molecule type" value="Genomic_DNA"/>
</dbReference>
<dbReference type="InterPro" id="IPR011711">
    <property type="entry name" value="GntR_C"/>
</dbReference>
<evidence type="ECO:0000259" key="4">
    <source>
        <dbReference type="PROSITE" id="PS50949"/>
    </source>
</evidence>
<dbReference type="Pfam" id="PF00392">
    <property type="entry name" value="GntR"/>
    <property type="match status" value="1"/>
</dbReference>
<keyword evidence="6" id="KW-1185">Reference proteome</keyword>
<dbReference type="SUPFAM" id="SSF48008">
    <property type="entry name" value="GntR ligand-binding domain-like"/>
    <property type="match status" value="1"/>
</dbReference>
<keyword evidence="1" id="KW-0805">Transcription regulation</keyword>
<keyword evidence="3" id="KW-0804">Transcription</keyword>
<accession>A0A8J3FQD7</accession>
<dbReference type="Gene3D" id="1.10.10.10">
    <property type="entry name" value="Winged helix-like DNA-binding domain superfamily/Winged helix DNA-binding domain"/>
    <property type="match status" value="1"/>
</dbReference>
<dbReference type="GO" id="GO:0003700">
    <property type="term" value="F:DNA-binding transcription factor activity"/>
    <property type="evidence" value="ECO:0007669"/>
    <property type="project" value="InterPro"/>
</dbReference>
<dbReference type="GO" id="GO:0003677">
    <property type="term" value="F:DNA binding"/>
    <property type="evidence" value="ECO:0007669"/>
    <property type="project" value="UniProtKB-KW"/>
</dbReference>
<evidence type="ECO:0000256" key="3">
    <source>
        <dbReference type="ARBA" id="ARBA00023163"/>
    </source>
</evidence>
<keyword evidence="2" id="KW-0238">DNA-binding</keyword>
<dbReference type="InterPro" id="IPR008920">
    <property type="entry name" value="TF_FadR/GntR_C"/>
</dbReference>
<reference evidence="5" key="1">
    <citation type="journal article" date="2014" name="Int. J. Syst. Evol. Microbiol.">
        <title>Complete genome sequence of Corynebacterium casei LMG S-19264T (=DSM 44701T), isolated from a smear-ripened cheese.</title>
        <authorList>
            <consortium name="US DOE Joint Genome Institute (JGI-PGF)"/>
            <person name="Walter F."/>
            <person name="Albersmeier A."/>
            <person name="Kalinowski J."/>
            <person name="Ruckert C."/>
        </authorList>
    </citation>
    <scope>NUCLEOTIDE SEQUENCE</scope>
    <source>
        <strain evidence="5">CGMCC 4.7299</strain>
    </source>
</reference>
<dbReference type="SMART" id="SM00345">
    <property type="entry name" value="HTH_GNTR"/>
    <property type="match status" value="1"/>
</dbReference>
<evidence type="ECO:0000256" key="1">
    <source>
        <dbReference type="ARBA" id="ARBA00023015"/>
    </source>
</evidence>
<dbReference type="AlphaFoldDB" id="A0A8J3FQD7"/>
<dbReference type="CDD" id="cd07377">
    <property type="entry name" value="WHTH_GntR"/>
    <property type="match status" value="1"/>
</dbReference>
<feature type="domain" description="HTH gntR-type" evidence="4">
    <location>
        <begin position="2"/>
        <end position="69"/>
    </location>
</feature>
<evidence type="ECO:0000313" key="5">
    <source>
        <dbReference type="EMBL" id="GGK99999.1"/>
    </source>
</evidence>
<dbReference type="PANTHER" id="PTHR43537:SF24">
    <property type="entry name" value="GLUCONATE OPERON TRANSCRIPTIONAL REPRESSOR"/>
    <property type="match status" value="1"/>
</dbReference>
<comment type="caution">
    <text evidence="5">The sequence shown here is derived from an EMBL/GenBank/DDBJ whole genome shotgun (WGS) entry which is preliminary data.</text>
</comment>
<evidence type="ECO:0000256" key="2">
    <source>
        <dbReference type="ARBA" id="ARBA00023125"/>
    </source>
</evidence>
<name>A0A8J3FQD7_9ACTN</name>
<dbReference type="Pfam" id="PF07729">
    <property type="entry name" value="FCD"/>
    <property type="match status" value="1"/>
</dbReference>
<dbReference type="PRINTS" id="PR00035">
    <property type="entry name" value="HTHGNTR"/>
</dbReference>
<dbReference type="PANTHER" id="PTHR43537">
    <property type="entry name" value="TRANSCRIPTIONAL REGULATOR, GNTR FAMILY"/>
    <property type="match status" value="1"/>
</dbReference>
<dbReference type="SUPFAM" id="SSF46785">
    <property type="entry name" value="Winged helix' DNA-binding domain"/>
    <property type="match status" value="1"/>
</dbReference>
<evidence type="ECO:0000313" key="6">
    <source>
        <dbReference type="Proteomes" id="UP000656042"/>
    </source>
</evidence>
<dbReference type="PROSITE" id="PS50949">
    <property type="entry name" value="HTH_GNTR"/>
    <property type="match status" value="1"/>
</dbReference>
<proteinExistence type="predicted"/>
<dbReference type="Proteomes" id="UP000656042">
    <property type="component" value="Unassembled WGS sequence"/>
</dbReference>
<protein>
    <recommendedName>
        <fullName evidence="4">HTH gntR-type domain-containing protein</fullName>
    </recommendedName>
</protein>
<dbReference type="InterPro" id="IPR036390">
    <property type="entry name" value="WH_DNA-bd_sf"/>
</dbReference>
<sequence>MTVATQRVADHLRTAILGGIIGPGERVRQEDVAQQFGASRLPVREALQMLAAEGLVEHEPNKGARVPRLSMHEIDVMYRMREQLEPLALAESLPVLDAGDLRRIDQIQEEIERGVDVETFLTLDREFHLRTYSACRIDQLTTTVTRLWNATQYYRRAFMHLTGPSRRWVVNAEHRLLIDAVERRDEVDAGRFLAGHIRRTRIELRRHPEVFGG</sequence>
<dbReference type="Gene3D" id="1.20.120.530">
    <property type="entry name" value="GntR ligand-binding domain-like"/>
    <property type="match status" value="1"/>
</dbReference>
<dbReference type="InterPro" id="IPR036388">
    <property type="entry name" value="WH-like_DNA-bd_sf"/>
</dbReference>
<gene>
    <name evidence="5" type="ORF">GCM10012284_38030</name>
</gene>
<dbReference type="SMART" id="SM00895">
    <property type="entry name" value="FCD"/>
    <property type="match status" value="1"/>
</dbReference>
<dbReference type="RefSeq" id="WP_189080584.1">
    <property type="nucleotide sequence ID" value="NZ_BMMX01000017.1"/>
</dbReference>
<organism evidence="5 6">
    <name type="scientific">Mangrovihabitans endophyticus</name>
    <dbReference type="NCBI Taxonomy" id="1751298"/>
    <lineage>
        <taxon>Bacteria</taxon>
        <taxon>Bacillati</taxon>
        <taxon>Actinomycetota</taxon>
        <taxon>Actinomycetes</taxon>
        <taxon>Micromonosporales</taxon>
        <taxon>Micromonosporaceae</taxon>
        <taxon>Mangrovihabitans</taxon>
    </lineage>
</organism>
<reference evidence="5" key="2">
    <citation type="submission" date="2020-09" db="EMBL/GenBank/DDBJ databases">
        <authorList>
            <person name="Sun Q."/>
            <person name="Zhou Y."/>
        </authorList>
    </citation>
    <scope>NUCLEOTIDE SEQUENCE</scope>
    <source>
        <strain evidence="5">CGMCC 4.7299</strain>
    </source>
</reference>
<dbReference type="InterPro" id="IPR000524">
    <property type="entry name" value="Tscrpt_reg_HTH_GntR"/>
</dbReference>